<keyword evidence="5" id="KW-0694">RNA-binding</keyword>
<dbReference type="SMART" id="SM00931">
    <property type="entry name" value="NOSIC"/>
    <property type="match status" value="1"/>
</dbReference>
<protein>
    <recommendedName>
        <fullName evidence="10">Nop domain-containing protein</fullName>
    </recommendedName>
</protein>
<dbReference type="InterPro" id="IPR036070">
    <property type="entry name" value="Nop_dom_sf"/>
</dbReference>
<dbReference type="Proteomes" id="UP000193411">
    <property type="component" value="Unassembled WGS sequence"/>
</dbReference>
<dbReference type="OrthoDB" id="4771285at2759"/>
<dbReference type="PROSITE" id="PS51358">
    <property type="entry name" value="NOP"/>
    <property type="match status" value="1"/>
</dbReference>
<evidence type="ECO:0000256" key="6">
    <source>
        <dbReference type="ARBA" id="ARBA00023187"/>
    </source>
</evidence>
<evidence type="ECO:0000256" key="9">
    <source>
        <dbReference type="SAM" id="MobiDB-lite"/>
    </source>
</evidence>
<feature type="domain" description="Nop" evidence="10">
    <location>
        <begin position="234"/>
        <end position="352"/>
    </location>
</feature>
<dbReference type="STRING" id="765915.A0A1Y2H6T4"/>
<feature type="compositionally biased region" description="Acidic residues" evidence="9">
    <location>
        <begin position="10"/>
        <end position="20"/>
    </location>
</feature>
<dbReference type="InterPro" id="IPR019175">
    <property type="entry name" value="Prp31_C"/>
</dbReference>
<evidence type="ECO:0000256" key="8">
    <source>
        <dbReference type="ARBA" id="ARBA00023274"/>
    </source>
</evidence>
<evidence type="ECO:0000256" key="1">
    <source>
        <dbReference type="ARBA" id="ARBA00004123"/>
    </source>
</evidence>
<evidence type="ECO:0000256" key="2">
    <source>
        <dbReference type="ARBA" id="ARBA00005572"/>
    </source>
</evidence>
<dbReference type="AlphaFoldDB" id="A0A1Y2H6T4"/>
<dbReference type="PANTHER" id="PTHR13904">
    <property type="entry name" value="PRE-MRNA SPLICING FACTOR PRP31"/>
    <property type="match status" value="1"/>
</dbReference>
<evidence type="ECO:0000313" key="11">
    <source>
        <dbReference type="EMBL" id="ORZ30249.1"/>
    </source>
</evidence>
<dbReference type="Gene3D" id="1.10.287.4070">
    <property type="match status" value="1"/>
</dbReference>
<name>A0A1Y2H6T4_9FUNG</name>
<keyword evidence="3" id="KW-0507">mRNA processing</keyword>
<evidence type="ECO:0000259" key="10">
    <source>
        <dbReference type="PROSITE" id="PS51358"/>
    </source>
</evidence>
<feature type="region of interest" description="Disordered" evidence="9">
    <location>
        <begin position="354"/>
        <end position="383"/>
    </location>
</feature>
<comment type="similarity">
    <text evidence="2">Belongs to the PRP31 family.</text>
</comment>
<dbReference type="GO" id="GO:0046540">
    <property type="term" value="C:U4/U6 x U5 tri-snRNP complex"/>
    <property type="evidence" value="ECO:0007669"/>
    <property type="project" value="InterPro"/>
</dbReference>
<comment type="subcellular location">
    <subcellularLocation>
        <location evidence="1">Nucleus</location>
    </subcellularLocation>
</comment>
<feature type="region of interest" description="Disordered" evidence="9">
    <location>
        <begin position="1"/>
        <end position="22"/>
    </location>
</feature>
<dbReference type="GO" id="GO:0000244">
    <property type="term" value="P:spliceosomal tri-snRNP complex assembly"/>
    <property type="evidence" value="ECO:0007669"/>
    <property type="project" value="InterPro"/>
</dbReference>
<evidence type="ECO:0000256" key="7">
    <source>
        <dbReference type="ARBA" id="ARBA00023242"/>
    </source>
</evidence>
<evidence type="ECO:0000313" key="12">
    <source>
        <dbReference type="Proteomes" id="UP000193411"/>
    </source>
</evidence>
<evidence type="ECO:0000256" key="4">
    <source>
        <dbReference type="ARBA" id="ARBA00022728"/>
    </source>
</evidence>
<dbReference type="SUPFAM" id="SSF89124">
    <property type="entry name" value="Nop domain"/>
    <property type="match status" value="1"/>
</dbReference>
<comment type="caution">
    <text evidence="11">The sequence shown here is derived from an EMBL/GenBank/DDBJ whole genome shotgun (WGS) entry which is preliminary data.</text>
</comment>
<evidence type="ECO:0000256" key="3">
    <source>
        <dbReference type="ARBA" id="ARBA00022664"/>
    </source>
</evidence>
<sequence length="515" mass="55455">MDQDPKDGGADDGDDDDEDAADARAIAARESAISSLLSTSSRSDLRQIARVFYSQTFQSLLADVNHFRDRLANDPLPYAQWAQDDRDREYASMVAANQLLPDIDNDLAILHKYVIDEWGPRFPELASLVRAPLDYLRTVQALGPDLRLDQDRLRAVLPEAVVLSVTLALSTNDRSSSASSAAIDGGRASTAVRRGRSISPEAQARADEACSVATALDTARTTMLAYIESRMTMLSPNVSALVGTAVAARLIGIAGGLPALCRIPACNVMRWRGSNNGALGLSTISQGRHRGFIWDCEFVRLTPAEYRRKAARMISAKLTLCARMDMNRAQADGSYGRKLLADISKLLDKAMAPAPLSSTKSLPVPDEAPKKRRGGRRARKLKDQYATTDLAKAANRVQFNVAEEEVMRHDEFEGLGMLGSKSAGGVLGKVRAPTVDAKSKAKTSDKLSKNTLPGSSSSVAPGAASGTATSLAFTPVQGLEFADPLQMQQKVMAANERWFGMGFKKKHAGDGAETK</sequence>
<feature type="compositionally biased region" description="Basic residues" evidence="9">
    <location>
        <begin position="370"/>
        <end position="380"/>
    </location>
</feature>
<keyword evidence="6" id="KW-0508">mRNA splicing</keyword>
<keyword evidence="12" id="KW-1185">Reference proteome</keyword>
<dbReference type="GO" id="GO:0005687">
    <property type="term" value="C:U4 snRNP"/>
    <property type="evidence" value="ECO:0007669"/>
    <property type="project" value="TreeGrafter"/>
</dbReference>
<dbReference type="Pfam" id="PF01798">
    <property type="entry name" value="Nop"/>
    <property type="match status" value="1"/>
</dbReference>
<feature type="region of interest" description="Disordered" evidence="9">
    <location>
        <begin position="434"/>
        <end position="465"/>
    </location>
</feature>
<dbReference type="EMBL" id="MCFL01000092">
    <property type="protein sequence ID" value="ORZ30249.1"/>
    <property type="molecule type" value="Genomic_DNA"/>
</dbReference>
<dbReference type="GO" id="GO:0003723">
    <property type="term" value="F:RNA binding"/>
    <property type="evidence" value="ECO:0007669"/>
    <property type="project" value="UniProtKB-KW"/>
</dbReference>
<dbReference type="Gene3D" id="1.10.246.90">
    <property type="entry name" value="Nop domain"/>
    <property type="match status" value="1"/>
</dbReference>
<dbReference type="GO" id="GO:0071011">
    <property type="term" value="C:precatalytic spliceosome"/>
    <property type="evidence" value="ECO:0007669"/>
    <property type="project" value="TreeGrafter"/>
</dbReference>
<dbReference type="InterPro" id="IPR042239">
    <property type="entry name" value="Nop_C"/>
</dbReference>
<keyword evidence="8" id="KW-0687">Ribonucleoprotein</keyword>
<accession>A0A1Y2H6T4</accession>
<gene>
    <name evidence="11" type="ORF">BCR44DRAFT_1393817</name>
</gene>
<feature type="compositionally biased region" description="Basic and acidic residues" evidence="9">
    <location>
        <begin position="437"/>
        <end position="448"/>
    </location>
</feature>
<keyword evidence="4" id="KW-0747">Spliceosome</keyword>
<dbReference type="InterPro" id="IPR027105">
    <property type="entry name" value="Prp31"/>
</dbReference>
<dbReference type="InterPro" id="IPR002687">
    <property type="entry name" value="Nop_dom"/>
</dbReference>
<feature type="compositionally biased region" description="Low complexity" evidence="9">
    <location>
        <begin position="452"/>
        <end position="465"/>
    </location>
</feature>
<organism evidence="11 12">
    <name type="scientific">Catenaria anguillulae PL171</name>
    <dbReference type="NCBI Taxonomy" id="765915"/>
    <lineage>
        <taxon>Eukaryota</taxon>
        <taxon>Fungi</taxon>
        <taxon>Fungi incertae sedis</taxon>
        <taxon>Blastocladiomycota</taxon>
        <taxon>Blastocladiomycetes</taxon>
        <taxon>Blastocladiales</taxon>
        <taxon>Catenariaceae</taxon>
        <taxon>Catenaria</taxon>
    </lineage>
</organism>
<evidence type="ECO:0000256" key="5">
    <source>
        <dbReference type="ARBA" id="ARBA00022884"/>
    </source>
</evidence>
<dbReference type="Pfam" id="PF09785">
    <property type="entry name" value="Prp31_C"/>
    <property type="match status" value="1"/>
</dbReference>
<proteinExistence type="inferred from homology"/>
<keyword evidence="7" id="KW-0539">Nucleus</keyword>
<reference evidence="11 12" key="1">
    <citation type="submission" date="2016-07" db="EMBL/GenBank/DDBJ databases">
        <title>Pervasive Adenine N6-methylation of Active Genes in Fungi.</title>
        <authorList>
            <consortium name="DOE Joint Genome Institute"/>
            <person name="Mondo S.J."/>
            <person name="Dannebaum R.O."/>
            <person name="Kuo R.C."/>
            <person name="Labutti K."/>
            <person name="Haridas S."/>
            <person name="Kuo A."/>
            <person name="Salamov A."/>
            <person name="Ahrendt S.R."/>
            <person name="Lipzen A."/>
            <person name="Sullivan W."/>
            <person name="Andreopoulos W.B."/>
            <person name="Clum A."/>
            <person name="Lindquist E."/>
            <person name="Daum C."/>
            <person name="Ramamoorthy G.K."/>
            <person name="Gryganskyi A."/>
            <person name="Culley D."/>
            <person name="Magnuson J.K."/>
            <person name="James T.Y."/>
            <person name="O'Malley M.A."/>
            <person name="Stajich J.E."/>
            <person name="Spatafora J.W."/>
            <person name="Visel A."/>
            <person name="Grigoriev I.V."/>
        </authorList>
    </citation>
    <scope>NUCLEOTIDE SEQUENCE [LARGE SCALE GENOMIC DNA]</scope>
    <source>
        <strain evidence="11 12">PL171</strain>
    </source>
</reference>
<dbReference type="InterPro" id="IPR012976">
    <property type="entry name" value="NOSIC"/>
</dbReference>
<dbReference type="PANTHER" id="PTHR13904:SF0">
    <property type="entry name" value="U4_U6 SMALL NUCLEAR RIBONUCLEOPROTEIN PRP31"/>
    <property type="match status" value="1"/>
</dbReference>